<name>A0A8X6LZI1_TRICU</name>
<comment type="caution">
    <text evidence="5">The sequence shown here is derived from an EMBL/GenBank/DDBJ whole genome shotgun (WGS) entry which is preliminary data.</text>
</comment>
<feature type="domain" description="Peptidase S1" evidence="4">
    <location>
        <begin position="91"/>
        <end position="337"/>
    </location>
</feature>
<evidence type="ECO:0000259" key="4">
    <source>
        <dbReference type="PROSITE" id="PS50240"/>
    </source>
</evidence>
<dbReference type="InterPro" id="IPR001314">
    <property type="entry name" value="Peptidase_S1A"/>
</dbReference>
<dbReference type="GO" id="GO:0004252">
    <property type="term" value="F:serine-type endopeptidase activity"/>
    <property type="evidence" value="ECO:0007669"/>
    <property type="project" value="InterPro"/>
</dbReference>
<dbReference type="CDD" id="cd00190">
    <property type="entry name" value="Tryp_SPc"/>
    <property type="match status" value="1"/>
</dbReference>
<dbReference type="Proteomes" id="UP000887116">
    <property type="component" value="Unassembled WGS sequence"/>
</dbReference>
<dbReference type="InterPro" id="IPR001254">
    <property type="entry name" value="Trypsin_dom"/>
</dbReference>
<dbReference type="InterPro" id="IPR009003">
    <property type="entry name" value="Peptidase_S1_PA"/>
</dbReference>
<dbReference type="PRINTS" id="PR00722">
    <property type="entry name" value="CHYMOTRYPSIN"/>
</dbReference>
<accession>A0A8X6LZI1</accession>
<dbReference type="InterPro" id="IPR018114">
    <property type="entry name" value="TRYPSIN_HIS"/>
</dbReference>
<evidence type="ECO:0000256" key="3">
    <source>
        <dbReference type="SAM" id="MobiDB-lite"/>
    </source>
</evidence>
<evidence type="ECO:0000256" key="1">
    <source>
        <dbReference type="ARBA" id="ARBA00023157"/>
    </source>
</evidence>
<feature type="region of interest" description="Disordered" evidence="3">
    <location>
        <begin position="51"/>
        <end position="70"/>
    </location>
</feature>
<dbReference type="PROSITE" id="PS00134">
    <property type="entry name" value="TRYPSIN_HIS"/>
    <property type="match status" value="1"/>
</dbReference>
<dbReference type="PROSITE" id="PS50240">
    <property type="entry name" value="TRYPSIN_DOM"/>
    <property type="match status" value="1"/>
</dbReference>
<dbReference type="EMBL" id="BMAO01009084">
    <property type="protein sequence ID" value="GFR28601.1"/>
    <property type="molecule type" value="Genomic_DNA"/>
</dbReference>
<gene>
    <name evidence="5" type="primary">Klkb1</name>
    <name evidence="5" type="ORF">TNCT_479691</name>
</gene>
<dbReference type="PANTHER" id="PTHR24256">
    <property type="entry name" value="TRYPTASE-RELATED"/>
    <property type="match status" value="1"/>
</dbReference>
<feature type="compositionally biased region" description="Basic residues" evidence="3">
    <location>
        <begin position="51"/>
        <end position="62"/>
    </location>
</feature>
<comment type="similarity">
    <text evidence="2">Belongs to the peptidase S1 family. CLIP subfamily.</text>
</comment>
<organism evidence="5 6">
    <name type="scientific">Trichonephila clavata</name>
    <name type="common">Joro spider</name>
    <name type="synonym">Nephila clavata</name>
    <dbReference type="NCBI Taxonomy" id="2740835"/>
    <lineage>
        <taxon>Eukaryota</taxon>
        <taxon>Metazoa</taxon>
        <taxon>Ecdysozoa</taxon>
        <taxon>Arthropoda</taxon>
        <taxon>Chelicerata</taxon>
        <taxon>Arachnida</taxon>
        <taxon>Araneae</taxon>
        <taxon>Araneomorphae</taxon>
        <taxon>Entelegynae</taxon>
        <taxon>Araneoidea</taxon>
        <taxon>Nephilidae</taxon>
        <taxon>Trichonephila</taxon>
    </lineage>
</organism>
<dbReference type="OrthoDB" id="6432550at2759"/>
<evidence type="ECO:0000313" key="5">
    <source>
        <dbReference type="EMBL" id="GFR28601.1"/>
    </source>
</evidence>
<dbReference type="GO" id="GO:0006508">
    <property type="term" value="P:proteolysis"/>
    <property type="evidence" value="ECO:0007669"/>
    <property type="project" value="InterPro"/>
</dbReference>
<dbReference type="Pfam" id="PF00089">
    <property type="entry name" value="Trypsin"/>
    <property type="match status" value="1"/>
</dbReference>
<protein>
    <submittedName>
        <fullName evidence="5">Plasma kallikrein</fullName>
    </submittedName>
</protein>
<dbReference type="InterPro" id="IPR043504">
    <property type="entry name" value="Peptidase_S1_PA_chymotrypsin"/>
</dbReference>
<proteinExistence type="inferred from homology"/>
<evidence type="ECO:0000256" key="2">
    <source>
        <dbReference type="ARBA" id="ARBA00024195"/>
    </source>
</evidence>
<dbReference type="Gene3D" id="2.40.10.10">
    <property type="entry name" value="Trypsin-like serine proteases"/>
    <property type="match status" value="1"/>
</dbReference>
<evidence type="ECO:0000313" key="6">
    <source>
        <dbReference type="Proteomes" id="UP000887116"/>
    </source>
</evidence>
<keyword evidence="1" id="KW-1015">Disulfide bond</keyword>
<dbReference type="InterPro" id="IPR051487">
    <property type="entry name" value="Ser/Thr_Proteases_Immune/Dev"/>
</dbReference>
<reference evidence="5" key="1">
    <citation type="submission" date="2020-07" db="EMBL/GenBank/DDBJ databases">
        <title>Multicomponent nature underlies the extraordinary mechanical properties of spider dragline silk.</title>
        <authorList>
            <person name="Kono N."/>
            <person name="Nakamura H."/>
            <person name="Mori M."/>
            <person name="Yoshida Y."/>
            <person name="Ohtoshi R."/>
            <person name="Malay A.D."/>
            <person name="Moran D.A.P."/>
            <person name="Tomita M."/>
            <person name="Numata K."/>
            <person name="Arakawa K."/>
        </authorList>
    </citation>
    <scope>NUCLEOTIDE SEQUENCE</scope>
</reference>
<dbReference type="AlphaFoldDB" id="A0A8X6LZI1"/>
<dbReference type="SMART" id="SM00020">
    <property type="entry name" value="Tryp_SPc"/>
    <property type="match status" value="1"/>
</dbReference>
<dbReference type="SUPFAM" id="SSF50494">
    <property type="entry name" value="Trypsin-like serine proteases"/>
    <property type="match status" value="1"/>
</dbReference>
<sequence>MILSFTSWNMNINAAPEHPPMDRYSVTENYREPPLSMQKYNRFDYRVQKRRHCTKRQKRKRPQNKDKYRCDMNNDENKDCGLSMADKGGRVINGRVVKPLYKYPFIVPIFKSDKMVCGGAVISKTFILTAAHCVFDRENLSHARCRRKKVPKTCYHQADQFSIKLLGKKKFGKSIRVKRIIPHSKFYFSKKVYDIALLELEEPLKCTGKTSPICLPTKEMYKNGQKLFVAGWGRTKPEPGSEGTRLLREGVMKEVEAKKCMKPSLPKKTIHQYHCAVGTNQSSCKGDSGSSNFIKSKGKFYTLGITSHGKSHPCDPARPVTFTKVIYFEKWIKKHAKDVPKP</sequence>
<keyword evidence="6" id="KW-1185">Reference proteome</keyword>